<proteinExistence type="predicted"/>
<evidence type="ECO:0000313" key="4">
    <source>
        <dbReference type="Proteomes" id="UP001223520"/>
    </source>
</evidence>
<dbReference type="Proteomes" id="UP001223520">
    <property type="component" value="Chromosome"/>
</dbReference>
<keyword evidence="3" id="KW-0328">Glycosyltransferase</keyword>
<organism evidence="3 4">
    <name type="scientific">Halotia branconii CENA392</name>
    <dbReference type="NCBI Taxonomy" id="1539056"/>
    <lineage>
        <taxon>Bacteria</taxon>
        <taxon>Bacillati</taxon>
        <taxon>Cyanobacteriota</taxon>
        <taxon>Cyanophyceae</taxon>
        <taxon>Nostocales</taxon>
        <taxon>Nodulariaceae</taxon>
        <taxon>Halotia</taxon>
    </lineage>
</organism>
<dbReference type="PANTHER" id="PTHR45947">
    <property type="entry name" value="SULFOQUINOVOSYL TRANSFERASE SQD2"/>
    <property type="match status" value="1"/>
</dbReference>
<dbReference type="InterPro" id="IPR001296">
    <property type="entry name" value="Glyco_trans_1"/>
</dbReference>
<feature type="domain" description="Glycosyltransferase subfamily 4-like N-terminal" evidence="2">
    <location>
        <begin position="74"/>
        <end position="176"/>
    </location>
</feature>
<dbReference type="PANTHER" id="PTHR45947:SF14">
    <property type="entry name" value="SLL1723 PROTEIN"/>
    <property type="match status" value="1"/>
</dbReference>
<dbReference type="KEGG" id="hbq:QI031_09000"/>
<dbReference type="AlphaFoldDB" id="A0AAJ6NVY0"/>
<dbReference type="Pfam" id="PF00534">
    <property type="entry name" value="Glycos_transf_1"/>
    <property type="match status" value="1"/>
</dbReference>
<evidence type="ECO:0000259" key="2">
    <source>
        <dbReference type="Pfam" id="PF13579"/>
    </source>
</evidence>
<reference evidence="3 4" key="1">
    <citation type="journal article" date="2023" name="Limnol Oceanogr Lett">
        <title>Environmental adaptations by the intertidal Antarctic cyanobacterium Halotia branconii CENA392 as revealed using long-read genome sequencing.</title>
        <authorList>
            <person name="Dextro R.B."/>
            <person name="Delbaje E."/>
            <person name="Freitas P.N.N."/>
            <person name="Geraldes V."/>
            <person name="Pinto E."/>
            <person name="Long P.F."/>
            <person name="Fiore M.F."/>
        </authorList>
    </citation>
    <scope>NUCLEOTIDE SEQUENCE [LARGE SCALE GENOMIC DNA]</scope>
    <source>
        <strain evidence="3 4">CENA392</strain>
    </source>
</reference>
<dbReference type="EC" id="2.4.-.-" evidence="3"/>
<dbReference type="EMBL" id="CP124543">
    <property type="protein sequence ID" value="WGV27602.1"/>
    <property type="molecule type" value="Genomic_DNA"/>
</dbReference>
<dbReference type="RefSeq" id="WP_281484841.1">
    <property type="nucleotide sequence ID" value="NZ_CP124543.1"/>
</dbReference>
<sequence length="390" mass="43792">MSNPNLIIFTGRLLPKSETFILSQGECLHNFTSHYVGARLVQGLILPPERMIIINQGNLFGSAKEIIFKFFGFAPKFYKQVKQLLPVLIHAHFGVCGALALPLARSLQIPLIVTFHGLDATMTDEYARRDSISTRIYLKRREALKQETRLFIAVSEFIKAELVKKGFPSDRILVHYIGVDTELFKVDPKVNRESIVLFVGRLVEKKGCEYLIQAMAKVQSVLPDVELVIIGEGPLRLELEALASKLLHRYQFLGFQPSDIVKSWMNRAQLLAAPSITATQGDSEGLPIVILEAQAMGVPVISTFHAGIPEAVIHGKTGFLAAERDSQALAEYTLQLLKDPKQWQHFSLQARKNMQINFDKSKQNKILEEIYEAVLKDELSIMIGNSKKLN</sequence>
<keyword evidence="4" id="KW-1185">Reference proteome</keyword>
<evidence type="ECO:0000259" key="1">
    <source>
        <dbReference type="Pfam" id="PF00534"/>
    </source>
</evidence>
<gene>
    <name evidence="3" type="ORF">QI031_09000</name>
</gene>
<dbReference type="InterPro" id="IPR028098">
    <property type="entry name" value="Glyco_trans_4-like_N"/>
</dbReference>
<dbReference type="Pfam" id="PF13579">
    <property type="entry name" value="Glyco_trans_4_4"/>
    <property type="match status" value="1"/>
</dbReference>
<dbReference type="Gene3D" id="3.40.50.2000">
    <property type="entry name" value="Glycogen Phosphorylase B"/>
    <property type="match status" value="2"/>
</dbReference>
<evidence type="ECO:0000313" key="3">
    <source>
        <dbReference type="EMBL" id="WGV27602.1"/>
    </source>
</evidence>
<protein>
    <submittedName>
        <fullName evidence="3">Glycosyltransferase</fullName>
        <ecNumber evidence="3">2.4.-.-</ecNumber>
    </submittedName>
</protein>
<name>A0AAJ6NVY0_9CYAN</name>
<dbReference type="InterPro" id="IPR050194">
    <property type="entry name" value="Glycosyltransferase_grp1"/>
</dbReference>
<dbReference type="SUPFAM" id="SSF53756">
    <property type="entry name" value="UDP-Glycosyltransferase/glycogen phosphorylase"/>
    <property type="match status" value="1"/>
</dbReference>
<feature type="domain" description="Glycosyl transferase family 1" evidence="1">
    <location>
        <begin position="181"/>
        <end position="352"/>
    </location>
</feature>
<dbReference type="GO" id="GO:0016757">
    <property type="term" value="F:glycosyltransferase activity"/>
    <property type="evidence" value="ECO:0007669"/>
    <property type="project" value="UniProtKB-KW"/>
</dbReference>
<accession>A0AAJ6NVY0</accession>
<keyword evidence="3" id="KW-0808">Transferase</keyword>